<sequence>MTIPPFNELGYLPPGVYEVSWMEMMQRFGTNNRRLRLMTGLAAALRKLAQAGCRRVIIGGSFVTDKKDPNDFDGWYASFGLDLDVLDPLFSEDIESQQQVFGGTLFEQDFYEDFFQTDRQGRPKGVIALDPQTMMSK</sequence>
<keyword evidence="2" id="KW-1185">Reference proteome</keyword>
<dbReference type="KEGG" id="cmp:Cha6605_5296"/>
<dbReference type="Proteomes" id="UP000010366">
    <property type="component" value="Chromosome"/>
</dbReference>
<dbReference type="AlphaFoldDB" id="K9UND3"/>
<dbReference type="HOGENOM" id="CLU_119493_0_0_3"/>
<dbReference type="eggNOG" id="ENOG5032V0S">
    <property type="taxonomic scope" value="Bacteria"/>
</dbReference>
<dbReference type="InterPro" id="IPR053860">
    <property type="entry name" value="DUF6932"/>
</dbReference>
<dbReference type="EMBL" id="CP003600">
    <property type="protein sequence ID" value="AFY96183.1"/>
    <property type="molecule type" value="Genomic_DNA"/>
</dbReference>
<evidence type="ECO:0000313" key="1">
    <source>
        <dbReference type="EMBL" id="AFY96183.1"/>
    </source>
</evidence>
<organism evidence="1 2">
    <name type="scientific">Chamaesiphon minutus (strain ATCC 27169 / PCC 6605)</name>
    <dbReference type="NCBI Taxonomy" id="1173020"/>
    <lineage>
        <taxon>Bacteria</taxon>
        <taxon>Bacillati</taxon>
        <taxon>Cyanobacteriota</taxon>
        <taxon>Cyanophyceae</taxon>
        <taxon>Gomontiellales</taxon>
        <taxon>Chamaesiphonaceae</taxon>
        <taxon>Chamaesiphon</taxon>
    </lineage>
</organism>
<dbReference type="RefSeq" id="WP_015162267.1">
    <property type="nucleotide sequence ID" value="NC_019697.1"/>
</dbReference>
<accession>K9UND3</accession>
<gene>
    <name evidence="1" type="ORF">Cha6605_5296</name>
</gene>
<name>K9UND3_CHAP6</name>
<dbReference type="Pfam" id="PF22014">
    <property type="entry name" value="DUF6932"/>
    <property type="match status" value="1"/>
</dbReference>
<evidence type="ECO:0000313" key="2">
    <source>
        <dbReference type="Proteomes" id="UP000010366"/>
    </source>
</evidence>
<protein>
    <submittedName>
        <fullName evidence="1">Uncharacterized protein</fullName>
    </submittedName>
</protein>
<proteinExistence type="predicted"/>
<reference evidence="1 2" key="1">
    <citation type="submission" date="2012-05" db="EMBL/GenBank/DDBJ databases">
        <title>Finished chromosome of genome of Chamaesiphon sp. PCC 6605.</title>
        <authorList>
            <consortium name="US DOE Joint Genome Institute"/>
            <person name="Gugger M."/>
            <person name="Coursin T."/>
            <person name="Rippka R."/>
            <person name="Tandeau De Marsac N."/>
            <person name="Huntemann M."/>
            <person name="Wei C.-L."/>
            <person name="Han J."/>
            <person name="Detter J.C."/>
            <person name="Han C."/>
            <person name="Tapia R."/>
            <person name="Chen A."/>
            <person name="Kyrpides N."/>
            <person name="Mavromatis K."/>
            <person name="Markowitz V."/>
            <person name="Szeto E."/>
            <person name="Ivanova N."/>
            <person name="Pagani I."/>
            <person name="Pati A."/>
            <person name="Goodwin L."/>
            <person name="Nordberg H.P."/>
            <person name="Cantor M.N."/>
            <person name="Hua S.X."/>
            <person name="Woyke T."/>
            <person name="Kerfeld C.A."/>
        </authorList>
    </citation>
    <scope>NUCLEOTIDE SEQUENCE [LARGE SCALE GENOMIC DNA]</scope>
    <source>
        <strain evidence="2">ATCC 27169 / PCC 6605</strain>
    </source>
</reference>